<evidence type="ECO:0000259" key="1">
    <source>
        <dbReference type="Pfam" id="PF00296"/>
    </source>
</evidence>
<dbReference type="Pfam" id="PF00296">
    <property type="entry name" value="Bac_luciferase"/>
    <property type="match status" value="1"/>
</dbReference>
<dbReference type="AlphaFoldDB" id="A0A6J7PJ12"/>
<dbReference type="InterPro" id="IPR011251">
    <property type="entry name" value="Luciferase-like_dom"/>
</dbReference>
<dbReference type="GO" id="GO:0016705">
    <property type="term" value="F:oxidoreductase activity, acting on paired donors, with incorporation or reduction of molecular oxygen"/>
    <property type="evidence" value="ECO:0007669"/>
    <property type="project" value="InterPro"/>
</dbReference>
<evidence type="ECO:0000313" key="2">
    <source>
        <dbReference type="EMBL" id="CAB4921091.1"/>
    </source>
</evidence>
<proteinExistence type="predicted"/>
<dbReference type="PANTHER" id="PTHR30011">
    <property type="entry name" value="ALKANESULFONATE MONOOXYGENASE-RELATED"/>
    <property type="match status" value="1"/>
</dbReference>
<dbReference type="InterPro" id="IPR019921">
    <property type="entry name" value="Lucif-like_OxRdtase_Rv2161c"/>
</dbReference>
<dbReference type="SUPFAM" id="SSF51679">
    <property type="entry name" value="Bacterial luciferase-like"/>
    <property type="match status" value="1"/>
</dbReference>
<reference evidence="3" key="1">
    <citation type="submission" date="2020-05" db="EMBL/GenBank/DDBJ databases">
        <authorList>
            <person name="Chiriac C."/>
            <person name="Salcher M."/>
            <person name="Ghai R."/>
            <person name="Kavagutti S V."/>
        </authorList>
    </citation>
    <scope>NUCLEOTIDE SEQUENCE</scope>
</reference>
<protein>
    <submittedName>
        <fullName evidence="3">Unannotated protein</fullName>
    </submittedName>
</protein>
<dbReference type="InterPro" id="IPR036661">
    <property type="entry name" value="Luciferase-like_sf"/>
</dbReference>
<dbReference type="Gene3D" id="3.20.20.30">
    <property type="entry name" value="Luciferase-like domain"/>
    <property type="match status" value="1"/>
</dbReference>
<dbReference type="NCBIfam" id="TIGR03619">
    <property type="entry name" value="F420_Rv2161c"/>
    <property type="match status" value="1"/>
</dbReference>
<sequence>MKFGLGFANTVPFADGAGGARLATLAEAAGFESLWTVEHVVFPDAYTSRYPYGRDGKMPAKASTPMPDPLVWLTWVAARTTHIRLGTGILVLPQRNPVVLAKEVATLDALSGGRVELGIGVGWLREEFDALGVPWPDRGARTDEYVGVLRELWAHDHAAFAGAYASFADVSCNPKPVHGHVPITVGGHSEAAARRAGRLGDGFFPAKGSPGRLAELFAVVRDAATAAGRDPDAIELSASHLALTGDDYGAIRAAVDELAALGVARVMVPAFVFARDPEATLALFAEHVISA</sequence>
<dbReference type="EMBL" id="CAFBOS010000126">
    <property type="protein sequence ID" value="CAB5005178.1"/>
    <property type="molecule type" value="Genomic_DNA"/>
</dbReference>
<accession>A0A6J7PJ12</accession>
<dbReference type="PANTHER" id="PTHR30011:SF32">
    <property type="entry name" value="CONSERVED PROTEIN"/>
    <property type="match status" value="1"/>
</dbReference>
<evidence type="ECO:0000313" key="3">
    <source>
        <dbReference type="EMBL" id="CAB5005178.1"/>
    </source>
</evidence>
<feature type="domain" description="Luciferase-like" evidence="1">
    <location>
        <begin position="20"/>
        <end position="258"/>
    </location>
</feature>
<gene>
    <name evidence="2" type="ORF">UFOPK3543_02089</name>
    <name evidence="3" type="ORF">UFOPK3967_01916</name>
</gene>
<organism evidence="3">
    <name type="scientific">freshwater metagenome</name>
    <dbReference type="NCBI Taxonomy" id="449393"/>
    <lineage>
        <taxon>unclassified sequences</taxon>
        <taxon>metagenomes</taxon>
        <taxon>ecological metagenomes</taxon>
    </lineage>
</organism>
<name>A0A6J7PJ12_9ZZZZ</name>
<dbReference type="InterPro" id="IPR051260">
    <property type="entry name" value="Diverse_substr_monoxygenases"/>
</dbReference>
<dbReference type="EMBL" id="CAFBMH010000090">
    <property type="protein sequence ID" value="CAB4921091.1"/>
    <property type="molecule type" value="Genomic_DNA"/>
</dbReference>